<evidence type="ECO:0000259" key="9">
    <source>
        <dbReference type="PROSITE" id="PS50109"/>
    </source>
</evidence>
<dbReference type="PANTHER" id="PTHR45436:SF16">
    <property type="entry name" value="HISTIDINE KINASE"/>
    <property type="match status" value="1"/>
</dbReference>
<keyword evidence="8" id="KW-1133">Transmembrane helix</keyword>
<gene>
    <name evidence="11" type="ORF">R2APBS1_2042</name>
</gene>
<dbReference type="PROSITE" id="PS50885">
    <property type="entry name" value="HAMP"/>
    <property type="match status" value="1"/>
</dbReference>
<feature type="domain" description="Histidine kinase" evidence="9">
    <location>
        <begin position="219"/>
        <end position="412"/>
    </location>
</feature>
<keyword evidence="6 11" id="KW-0418">Kinase</keyword>
<dbReference type="Gene3D" id="1.10.287.130">
    <property type="match status" value="1"/>
</dbReference>
<dbReference type="SUPFAM" id="SSF55874">
    <property type="entry name" value="ATPase domain of HSP90 chaperone/DNA topoisomerase II/histidine kinase"/>
    <property type="match status" value="1"/>
</dbReference>
<dbReference type="InterPro" id="IPR003661">
    <property type="entry name" value="HisK_dim/P_dom"/>
</dbReference>
<dbReference type="InterPro" id="IPR036890">
    <property type="entry name" value="HATPase_C_sf"/>
</dbReference>
<dbReference type="EMBL" id="CP003470">
    <property type="protein sequence ID" value="AGG89165.1"/>
    <property type="molecule type" value="Genomic_DNA"/>
</dbReference>
<name>M4NED1_9GAMM</name>
<evidence type="ECO:0000256" key="3">
    <source>
        <dbReference type="ARBA" id="ARBA00012438"/>
    </source>
</evidence>
<dbReference type="KEGG" id="rhd:R2APBS1_2042"/>
<feature type="domain" description="HAMP" evidence="10">
    <location>
        <begin position="158"/>
        <end position="211"/>
    </location>
</feature>
<dbReference type="InterPro" id="IPR005467">
    <property type="entry name" value="His_kinase_dom"/>
</dbReference>
<feature type="transmembrane region" description="Helical" evidence="8">
    <location>
        <begin position="133"/>
        <end position="157"/>
    </location>
</feature>
<proteinExistence type="predicted"/>
<dbReference type="Gene3D" id="6.10.340.10">
    <property type="match status" value="1"/>
</dbReference>
<accession>M4NED1</accession>
<dbReference type="Proteomes" id="UP000011859">
    <property type="component" value="Chromosome"/>
</dbReference>
<dbReference type="eggNOG" id="COG0642">
    <property type="taxonomic scope" value="Bacteria"/>
</dbReference>
<keyword evidence="8" id="KW-0812">Transmembrane</keyword>
<evidence type="ECO:0000256" key="7">
    <source>
        <dbReference type="ARBA" id="ARBA00023012"/>
    </source>
</evidence>
<evidence type="ECO:0000256" key="4">
    <source>
        <dbReference type="ARBA" id="ARBA00022553"/>
    </source>
</evidence>
<evidence type="ECO:0000256" key="6">
    <source>
        <dbReference type="ARBA" id="ARBA00022777"/>
    </source>
</evidence>
<dbReference type="GO" id="GO:0005886">
    <property type="term" value="C:plasma membrane"/>
    <property type="evidence" value="ECO:0007669"/>
    <property type="project" value="TreeGrafter"/>
</dbReference>
<keyword evidence="12" id="KW-1185">Reference proteome</keyword>
<comment type="subcellular location">
    <subcellularLocation>
        <location evidence="2">Membrane</location>
    </subcellularLocation>
</comment>
<sequence precursor="true">MRLRFTLRTRIVLAFLAFGVVLSSLFAAVALTSMADFERILMTELLQVETSNLIAHLHTQPSTPLPASQRIYAYVSRASDRHDVPAEMAALPPGTHILDREGDRETYVAVSDDGTQRLYFVIDLSDIAQRETFLRWLMAGVILIGTLVSGALGLLLAGRLIAPVQRLAQWVEASAPPRRDDRLRTHFANDEVGALAVAFEHYQARLDAFLTREREFTADTSHELRSPLSVIQASVDLLAEDATVGPSGQRAIQRVRRRTAELTDLLDTLLYLARHETEVAIVAEPIPVRATWQRLVDAQTMPPSTPVQLHGDASITVLAPQRAVTLVFGQLLRRAGELSDGAVVSIVIASTGIELSPWPQVGEMTNARIDQRRSDNGFGLSLISRLCERLGWTVRWPQQSGEPLTLTLADSNHA</sequence>
<dbReference type="EC" id="2.7.13.3" evidence="3"/>
<keyword evidence="8" id="KW-0472">Membrane</keyword>
<dbReference type="HOGENOM" id="CLU_000445_89_37_6"/>
<dbReference type="InterPro" id="IPR003660">
    <property type="entry name" value="HAMP_dom"/>
</dbReference>
<dbReference type="STRING" id="666685.R2APBS1_2042"/>
<evidence type="ECO:0000256" key="5">
    <source>
        <dbReference type="ARBA" id="ARBA00022679"/>
    </source>
</evidence>
<reference evidence="11 12" key="1">
    <citation type="submission" date="2012-04" db="EMBL/GenBank/DDBJ databases">
        <title>Complete genome of Rhodanobacter sp. 2APBS1.</title>
        <authorList>
            <consortium name="US DOE Joint Genome Institute"/>
            <person name="Huntemann M."/>
            <person name="Wei C.-L."/>
            <person name="Han J."/>
            <person name="Detter J.C."/>
            <person name="Han C."/>
            <person name="Tapia R."/>
            <person name="Munk A.C.C."/>
            <person name="Chen A."/>
            <person name="Krypides N."/>
            <person name="Mavromatis K."/>
            <person name="Markowitz V."/>
            <person name="Szeto E."/>
            <person name="Ivanova N."/>
            <person name="Mikhailova N."/>
            <person name="Ovchinnikova G."/>
            <person name="Pagani I."/>
            <person name="Pati A."/>
            <person name="Goodwin L."/>
            <person name="Peters L."/>
            <person name="Pitluck S."/>
            <person name="Woyke T."/>
            <person name="Prakash O."/>
            <person name="Elkins J."/>
            <person name="Brown S."/>
            <person name="Palumbo A."/>
            <person name="Hemme C."/>
            <person name="Zhou J."/>
            <person name="Watson D."/>
            <person name="Jardine P."/>
            <person name="Kostka J."/>
            <person name="Green S."/>
        </authorList>
    </citation>
    <scope>NUCLEOTIDE SEQUENCE [LARGE SCALE GENOMIC DNA]</scope>
    <source>
        <strain evidence="11 12">2APBS1</strain>
    </source>
</reference>
<dbReference type="PANTHER" id="PTHR45436">
    <property type="entry name" value="SENSOR HISTIDINE KINASE YKOH"/>
    <property type="match status" value="1"/>
</dbReference>
<protein>
    <recommendedName>
        <fullName evidence="3">histidine kinase</fullName>
        <ecNumber evidence="3">2.7.13.3</ecNumber>
    </recommendedName>
</protein>
<dbReference type="InterPro" id="IPR050428">
    <property type="entry name" value="TCS_sensor_his_kinase"/>
</dbReference>
<comment type="catalytic activity">
    <reaction evidence="1">
        <text>ATP + protein L-histidine = ADP + protein N-phospho-L-histidine.</text>
        <dbReference type="EC" id="2.7.13.3"/>
    </reaction>
</comment>
<keyword evidence="4" id="KW-0597">Phosphoprotein</keyword>
<evidence type="ECO:0000313" key="12">
    <source>
        <dbReference type="Proteomes" id="UP000011859"/>
    </source>
</evidence>
<dbReference type="SMART" id="SM00388">
    <property type="entry name" value="HisKA"/>
    <property type="match status" value="1"/>
</dbReference>
<dbReference type="OrthoDB" id="9121563at2"/>
<dbReference type="InterPro" id="IPR036097">
    <property type="entry name" value="HisK_dim/P_sf"/>
</dbReference>
<dbReference type="CDD" id="cd00082">
    <property type="entry name" value="HisKA"/>
    <property type="match status" value="1"/>
</dbReference>
<evidence type="ECO:0000256" key="8">
    <source>
        <dbReference type="SAM" id="Phobius"/>
    </source>
</evidence>
<evidence type="ECO:0000256" key="2">
    <source>
        <dbReference type="ARBA" id="ARBA00004370"/>
    </source>
</evidence>
<evidence type="ECO:0000259" key="10">
    <source>
        <dbReference type="PROSITE" id="PS50885"/>
    </source>
</evidence>
<dbReference type="GO" id="GO:0000155">
    <property type="term" value="F:phosphorelay sensor kinase activity"/>
    <property type="evidence" value="ECO:0007669"/>
    <property type="project" value="InterPro"/>
</dbReference>
<dbReference type="SUPFAM" id="SSF47384">
    <property type="entry name" value="Homodimeric domain of signal transducing histidine kinase"/>
    <property type="match status" value="1"/>
</dbReference>
<evidence type="ECO:0000256" key="1">
    <source>
        <dbReference type="ARBA" id="ARBA00000085"/>
    </source>
</evidence>
<evidence type="ECO:0000313" key="11">
    <source>
        <dbReference type="EMBL" id="AGG89165.1"/>
    </source>
</evidence>
<dbReference type="AlphaFoldDB" id="M4NED1"/>
<keyword evidence="5" id="KW-0808">Transferase</keyword>
<keyword evidence="7" id="KW-0902">Two-component regulatory system</keyword>
<dbReference type="Pfam" id="PF00672">
    <property type="entry name" value="HAMP"/>
    <property type="match status" value="1"/>
</dbReference>
<dbReference type="Pfam" id="PF00512">
    <property type="entry name" value="HisKA"/>
    <property type="match status" value="1"/>
</dbReference>
<dbReference type="PROSITE" id="PS50109">
    <property type="entry name" value="HIS_KIN"/>
    <property type="match status" value="1"/>
</dbReference>
<organism evidence="11 12">
    <name type="scientific">Rhodanobacter denitrificans</name>
    <dbReference type="NCBI Taxonomy" id="666685"/>
    <lineage>
        <taxon>Bacteria</taxon>
        <taxon>Pseudomonadati</taxon>
        <taxon>Pseudomonadota</taxon>
        <taxon>Gammaproteobacteria</taxon>
        <taxon>Lysobacterales</taxon>
        <taxon>Rhodanobacteraceae</taxon>
        <taxon>Rhodanobacter</taxon>
    </lineage>
</organism>